<keyword evidence="1" id="KW-0175">Coiled coil</keyword>
<protein>
    <submittedName>
        <fullName evidence="2">Uncharacterized protein</fullName>
    </submittedName>
</protein>
<feature type="non-terminal residue" evidence="2">
    <location>
        <position position="1"/>
    </location>
</feature>
<evidence type="ECO:0000313" key="2">
    <source>
        <dbReference type="EMBL" id="JAP89228.1"/>
    </source>
</evidence>
<proteinExistence type="predicted"/>
<name>A0A146JYE7_9EUKA</name>
<reference evidence="2" key="1">
    <citation type="submission" date="2015-07" db="EMBL/GenBank/DDBJ databases">
        <title>Adaptation to a free-living lifestyle via gene acquisitions in the diplomonad Trepomonas sp. PC1.</title>
        <authorList>
            <person name="Xu F."/>
            <person name="Jerlstrom-Hultqvist J."/>
            <person name="Kolisko M."/>
            <person name="Simpson A.G.B."/>
            <person name="Roger A.J."/>
            <person name="Svard S.G."/>
            <person name="Andersson J.O."/>
        </authorList>
    </citation>
    <scope>NUCLEOTIDE SEQUENCE</scope>
    <source>
        <strain evidence="2">PC1</strain>
    </source>
</reference>
<organism evidence="2">
    <name type="scientific">Trepomonas sp. PC1</name>
    <dbReference type="NCBI Taxonomy" id="1076344"/>
    <lineage>
        <taxon>Eukaryota</taxon>
        <taxon>Metamonada</taxon>
        <taxon>Diplomonadida</taxon>
        <taxon>Hexamitidae</taxon>
        <taxon>Hexamitinae</taxon>
        <taxon>Trepomonas</taxon>
    </lineage>
</organism>
<dbReference type="EMBL" id="GDID01007378">
    <property type="protein sequence ID" value="JAP89228.1"/>
    <property type="molecule type" value="Transcribed_RNA"/>
</dbReference>
<gene>
    <name evidence="2" type="ORF">TPC1_31277</name>
</gene>
<sequence>KNPVTVIYEAWTNGECQKVQKQFDDQNIDLDLSEHENMDKLHLVSCKNVTKVHLYSQKLAEISLETPQSAEQLQIIFFFESPKQSVKFGFDPQNKIIVFPKPLLSKVFAGFLKSNCFIYLNRQDFHIFNGALYFMNKKLQVLNPDAEFVHEKYDFKQQMEMQKETVLDFEVPFGDFYYQYFNFALFGNPEICEQITFNRNVIALCGREKLTNCRKMVFKDGYQNPQRLKDFPALQIAEIFNAVFERINGEFVCTKWSPELEIDDQWHQEIKNFIPKERYELLKLMHQHGEPLYQTLIQATLKLSDENKELKQEINQCKNENQKLEQKIEQNKQEHQNEISVLNDQLKVCQNTIEQFSMQMEQSDEKYRKMLLMVAKMLE</sequence>
<evidence type="ECO:0000256" key="1">
    <source>
        <dbReference type="SAM" id="Coils"/>
    </source>
</evidence>
<accession>A0A146JYE7</accession>
<dbReference type="AlphaFoldDB" id="A0A146JYE7"/>
<feature type="coiled-coil region" evidence="1">
    <location>
        <begin position="293"/>
        <end position="352"/>
    </location>
</feature>